<feature type="transmembrane region" description="Helical" evidence="1">
    <location>
        <begin position="177"/>
        <end position="196"/>
    </location>
</feature>
<keyword evidence="1" id="KW-0812">Transmembrane</keyword>
<keyword evidence="3" id="KW-1185">Reference proteome</keyword>
<feature type="transmembrane region" description="Helical" evidence="1">
    <location>
        <begin position="21"/>
        <end position="44"/>
    </location>
</feature>
<proteinExistence type="predicted"/>
<evidence type="ECO:0000313" key="2">
    <source>
        <dbReference type="EMBL" id="ANH80920.1"/>
    </source>
</evidence>
<feature type="transmembrane region" description="Helical" evidence="1">
    <location>
        <begin position="383"/>
        <end position="402"/>
    </location>
</feature>
<feature type="transmembrane region" description="Helical" evidence="1">
    <location>
        <begin position="250"/>
        <end position="273"/>
    </location>
</feature>
<evidence type="ECO:0000256" key="1">
    <source>
        <dbReference type="SAM" id="Phobius"/>
    </source>
</evidence>
<organism evidence="2 3">
    <name type="scientific">Niabella ginsenosidivorans</name>
    <dbReference type="NCBI Taxonomy" id="1176587"/>
    <lineage>
        <taxon>Bacteria</taxon>
        <taxon>Pseudomonadati</taxon>
        <taxon>Bacteroidota</taxon>
        <taxon>Chitinophagia</taxon>
        <taxon>Chitinophagales</taxon>
        <taxon>Chitinophagaceae</taxon>
        <taxon>Niabella</taxon>
    </lineage>
</organism>
<feature type="transmembrane region" description="Helical" evidence="1">
    <location>
        <begin position="95"/>
        <end position="116"/>
    </location>
</feature>
<evidence type="ECO:0000313" key="3">
    <source>
        <dbReference type="Proteomes" id="UP000077667"/>
    </source>
</evidence>
<gene>
    <name evidence="2" type="ORF">A8C56_07940</name>
</gene>
<feature type="transmembrane region" description="Helical" evidence="1">
    <location>
        <begin position="216"/>
        <end position="238"/>
    </location>
</feature>
<evidence type="ECO:0008006" key="4">
    <source>
        <dbReference type="Google" id="ProtNLM"/>
    </source>
</evidence>
<sequence length="428" mass="49334">MKWIAKIKQLPANRYRSYIRAYIGLFFIYGVTKSIIYFAPLFLYSTLKDTAAFGAFEYSLNLGQTLATVAGLGMHGAYTFFIYKQKKQQLKPLLHLVYLVPPLLLLLLVLAVPALLENTFTGSIIIGFAFAQQLFAVTFYKLQHQNIKATIADTGIYLLLFLFTALIYSGILDYRYSRWTVFVLAYLLLMNFRFHFRQIKGVRRLTRQDWKPVFRYGVYSTVVLLLVSLLTTSTRIFAEFFTSLEQIGVYSYLIRIASVIIIFHRVIQTLFYTHIYTSPHQRLDRLFAIVLAAVLFFAAAGYFLPELLKGARYPLIVTILHNRALWHTVLFQAVLWTGFALMDLVLYRENLLGAYVKVLAMIVLLMAATFWTVHLLYPLSMQQITWINALFIGAATLAQCSVLKRKGIYYKYTIGLQWILLLCFLVMG</sequence>
<feature type="transmembrane region" description="Helical" evidence="1">
    <location>
        <begin position="285"/>
        <end position="304"/>
    </location>
</feature>
<protein>
    <recommendedName>
        <fullName evidence="4">Polysaccharide biosynthesis protein</fullName>
    </recommendedName>
</protein>
<feature type="transmembrane region" description="Helical" evidence="1">
    <location>
        <begin position="409"/>
        <end position="427"/>
    </location>
</feature>
<feature type="transmembrane region" description="Helical" evidence="1">
    <location>
        <begin position="122"/>
        <end position="142"/>
    </location>
</feature>
<feature type="transmembrane region" description="Helical" evidence="1">
    <location>
        <begin position="324"/>
        <end position="346"/>
    </location>
</feature>
<feature type="transmembrane region" description="Helical" evidence="1">
    <location>
        <begin position="64"/>
        <end position="83"/>
    </location>
</feature>
<feature type="transmembrane region" description="Helical" evidence="1">
    <location>
        <begin position="154"/>
        <end position="171"/>
    </location>
</feature>
<dbReference type="AlphaFoldDB" id="A0A1A9I2I3"/>
<dbReference type="EMBL" id="CP015772">
    <property type="protein sequence ID" value="ANH80920.1"/>
    <property type="molecule type" value="Genomic_DNA"/>
</dbReference>
<keyword evidence="1" id="KW-1133">Transmembrane helix</keyword>
<name>A0A1A9I2I3_9BACT</name>
<dbReference type="KEGG" id="nia:A8C56_07940"/>
<dbReference type="Proteomes" id="UP000077667">
    <property type="component" value="Chromosome"/>
</dbReference>
<keyword evidence="1" id="KW-0472">Membrane</keyword>
<reference evidence="2 3" key="1">
    <citation type="submission" date="2016-05" db="EMBL/GenBank/DDBJ databases">
        <title>Niabella ginsenosidivorans BS26 whole genome sequencing.</title>
        <authorList>
            <person name="Im W.T."/>
            <person name="Siddiqi M.Z."/>
        </authorList>
    </citation>
    <scope>NUCLEOTIDE SEQUENCE [LARGE SCALE GENOMIC DNA]</scope>
    <source>
        <strain evidence="2 3">BS26</strain>
    </source>
</reference>
<feature type="transmembrane region" description="Helical" evidence="1">
    <location>
        <begin position="358"/>
        <end position="377"/>
    </location>
</feature>
<accession>A0A1A9I2I3</accession>